<evidence type="ECO:0000313" key="2">
    <source>
        <dbReference type="EMBL" id="AWB28623.1"/>
    </source>
</evidence>
<name>A0A2R4X4I8_9EURY</name>
<feature type="transmembrane region" description="Helical" evidence="1">
    <location>
        <begin position="370"/>
        <end position="396"/>
    </location>
</feature>
<accession>A0A2R4X4I8</accession>
<organism evidence="2 3">
    <name type="scientific">Halococcoides cellulosivorans</name>
    <dbReference type="NCBI Taxonomy" id="1679096"/>
    <lineage>
        <taxon>Archaea</taxon>
        <taxon>Methanobacteriati</taxon>
        <taxon>Methanobacteriota</taxon>
        <taxon>Stenosarchaea group</taxon>
        <taxon>Halobacteria</taxon>
        <taxon>Halobacteriales</taxon>
        <taxon>Haloarculaceae</taxon>
        <taxon>Halococcoides</taxon>
    </lineage>
</organism>
<feature type="transmembrane region" description="Helical" evidence="1">
    <location>
        <begin position="170"/>
        <end position="190"/>
    </location>
</feature>
<sequence>MGREEYRLHRRLFAGGRFAAFPVVIAVLVAAGSLLFVETGTDPDVIVGGLGALAVIFGLHTGSIGFVGRDAIQDLLGEITLVVFAGRTLPLSNGELLGAFVLKDLAYYAMLFLFPMAVGATPAIAAIERGAGGPLAIALGVAWLWVSLLVGFALGLGTTLAGIGLARRGLWGRAALALAATLAVGGLLAGVDPRLVVPVGSIETLTPARVAGAASALAVVYATAALTFDPASGRAERSVDPAFARWNARLGDPIATKTLLSLHRSTGGIGKVGFSAAILAIVTVALIDLAGTITGRAPSIGLSVGAMLGLSGFTTYNWLAQAADPDADRAHPISIGQIVRSTATTAMVLGPAVGLAAHAIVVLWTGAEAIPALVGAVLLVGIVWYVVGVTVALAGLSPGEFLFDGVRFALFGVATMVPLGAIFVVAFVIAPLPPIGLAALVALAVALGTIGLGAVRLAVGRWTRRLRQA</sequence>
<dbReference type="EMBL" id="CP028858">
    <property type="protein sequence ID" value="AWB28623.1"/>
    <property type="molecule type" value="Genomic_DNA"/>
</dbReference>
<proteinExistence type="predicted"/>
<feature type="transmembrane region" description="Helical" evidence="1">
    <location>
        <begin position="341"/>
        <end position="364"/>
    </location>
</feature>
<keyword evidence="1" id="KW-1133">Transmembrane helix</keyword>
<feature type="transmembrane region" description="Helical" evidence="1">
    <location>
        <begin position="210"/>
        <end position="228"/>
    </location>
</feature>
<feature type="transmembrane region" description="Helical" evidence="1">
    <location>
        <begin position="46"/>
        <end position="67"/>
    </location>
</feature>
<feature type="transmembrane region" description="Helical" evidence="1">
    <location>
        <begin position="105"/>
        <end position="127"/>
    </location>
</feature>
<keyword evidence="1" id="KW-0472">Membrane</keyword>
<keyword evidence="1" id="KW-0812">Transmembrane</keyword>
<evidence type="ECO:0000313" key="3">
    <source>
        <dbReference type="Proteomes" id="UP000244727"/>
    </source>
</evidence>
<feature type="transmembrane region" description="Helical" evidence="1">
    <location>
        <begin position="300"/>
        <end position="320"/>
    </location>
</feature>
<protein>
    <submittedName>
        <fullName evidence="2">Uncharacterized protein</fullName>
    </submittedName>
</protein>
<dbReference type="AlphaFoldDB" id="A0A2R4X4I8"/>
<feature type="transmembrane region" description="Helical" evidence="1">
    <location>
        <begin position="12"/>
        <end position="34"/>
    </location>
</feature>
<feature type="transmembrane region" description="Helical" evidence="1">
    <location>
        <begin position="435"/>
        <end position="459"/>
    </location>
</feature>
<reference evidence="2 3" key="1">
    <citation type="submission" date="2018-04" db="EMBL/GenBank/DDBJ databases">
        <title>Halococcoides cellulosivorans gen. nov., sp. nov., an extremely halophilic cellulose-utilizing haloarchaeon from hypersaline lakes.</title>
        <authorList>
            <person name="Sorokin D.Y."/>
            <person name="Toshchakov S.V."/>
            <person name="Samarov N.I."/>
            <person name="Korzhenkov A."/>
            <person name="Kublanov I.V."/>
        </authorList>
    </citation>
    <scope>NUCLEOTIDE SEQUENCE [LARGE SCALE GENOMIC DNA]</scope>
    <source>
        <strain evidence="2 3">HArcel1</strain>
    </source>
</reference>
<dbReference type="Proteomes" id="UP000244727">
    <property type="component" value="Chromosome"/>
</dbReference>
<feature type="transmembrane region" description="Helical" evidence="1">
    <location>
        <begin position="272"/>
        <end position="294"/>
    </location>
</feature>
<dbReference type="KEGG" id="harc:HARCEL1_04085"/>
<gene>
    <name evidence="2" type="ORF">HARCEL1_04085</name>
</gene>
<evidence type="ECO:0000256" key="1">
    <source>
        <dbReference type="SAM" id="Phobius"/>
    </source>
</evidence>
<feature type="transmembrane region" description="Helical" evidence="1">
    <location>
        <begin position="133"/>
        <end position="158"/>
    </location>
</feature>
<keyword evidence="3" id="KW-1185">Reference proteome</keyword>
<feature type="transmembrane region" description="Helical" evidence="1">
    <location>
        <begin position="408"/>
        <end position="429"/>
    </location>
</feature>